<evidence type="ECO:0000256" key="6">
    <source>
        <dbReference type="ARBA" id="ARBA00022801"/>
    </source>
</evidence>
<proteinExistence type="inferred from homology"/>
<name>A0A1G8V410_9LACT</name>
<evidence type="ECO:0000256" key="5">
    <source>
        <dbReference type="ARBA" id="ARBA00022750"/>
    </source>
</evidence>
<dbReference type="OrthoDB" id="9810259at2"/>
<comment type="subcellular location">
    <subcellularLocation>
        <location evidence="9">Cell membrane</location>
        <topology evidence="9">Multi-pass membrane protein</topology>
    </subcellularLocation>
</comment>
<dbReference type="UniPathway" id="UPA00665"/>
<evidence type="ECO:0000256" key="7">
    <source>
        <dbReference type="ARBA" id="ARBA00022989"/>
    </source>
</evidence>
<dbReference type="GO" id="GO:0006508">
    <property type="term" value="P:proteolysis"/>
    <property type="evidence" value="ECO:0007669"/>
    <property type="project" value="UniProtKB-KW"/>
</dbReference>
<evidence type="ECO:0000313" key="13">
    <source>
        <dbReference type="Proteomes" id="UP000199433"/>
    </source>
</evidence>
<gene>
    <name evidence="9" type="primary">lspA</name>
    <name evidence="12" type="ORF">SAMN04488098_100146</name>
</gene>
<dbReference type="GO" id="GO:0005886">
    <property type="term" value="C:plasma membrane"/>
    <property type="evidence" value="ECO:0007669"/>
    <property type="project" value="UniProtKB-SubCell"/>
</dbReference>
<comment type="caution">
    <text evidence="9">Lacks conserved residue(s) required for the propagation of feature annotation.</text>
</comment>
<feature type="transmembrane region" description="Helical" evidence="9">
    <location>
        <begin position="59"/>
        <end position="77"/>
    </location>
</feature>
<keyword evidence="13" id="KW-1185">Reference proteome</keyword>
<keyword evidence="5 9" id="KW-0064">Aspartyl protease</keyword>
<comment type="similarity">
    <text evidence="1 9 11">Belongs to the peptidase A8 family.</text>
</comment>
<sequence length="156" mass="17555">MILYYTLAVLIIGLDQLTKYLTVSTIPFRETVEWIPNVLSLTHHRNTGAAWGILEGQMLFFYIVTVVVVGVVIYYLHTLGKQDILIGLSLSMILGGAIGNFIDRLIQQYVVDMIKLDFINFPIFNIADIALSVGVGLMIVYLVIDEIRNHKKKVGQ</sequence>
<evidence type="ECO:0000256" key="10">
    <source>
        <dbReference type="RuleBase" id="RU000594"/>
    </source>
</evidence>
<evidence type="ECO:0000256" key="9">
    <source>
        <dbReference type="HAMAP-Rule" id="MF_00161"/>
    </source>
</evidence>
<dbReference type="PROSITE" id="PS00855">
    <property type="entry name" value="SPASE_II"/>
    <property type="match status" value="1"/>
</dbReference>
<evidence type="ECO:0000256" key="3">
    <source>
        <dbReference type="ARBA" id="ARBA00022670"/>
    </source>
</evidence>
<evidence type="ECO:0000256" key="4">
    <source>
        <dbReference type="ARBA" id="ARBA00022692"/>
    </source>
</evidence>
<comment type="catalytic activity">
    <reaction evidence="9 10">
        <text>Release of signal peptides from bacterial membrane prolipoproteins. Hydrolyzes -Xaa-Yaa-Zaa-|-(S,diacylglyceryl)Cys-, in which Xaa is hydrophobic (preferably Leu), and Yaa (Ala or Ser) and Zaa (Gly or Ala) have small, neutral side chains.</text>
        <dbReference type="EC" id="3.4.23.36"/>
    </reaction>
</comment>
<feature type="active site" evidence="9">
    <location>
        <position position="128"/>
    </location>
</feature>
<protein>
    <recommendedName>
        <fullName evidence="9">Lipoprotein signal peptidase</fullName>
        <ecNumber evidence="9">3.4.23.36</ecNumber>
    </recommendedName>
    <alternativeName>
        <fullName evidence="9">Prolipoprotein signal peptidase</fullName>
    </alternativeName>
    <alternativeName>
        <fullName evidence="9">Signal peptidase II</fullName>
        <shortName evidence="9">SPase II</shortName>
    </alternativeName>
</protein>
<dbReference type="EC" id="3.4.23.36" evidence="9"/>
<evidence type="ECO:0000313" key="12">
    <source>
        <dbReference type="EMBL" id="SDJ60856.1"/>
    </source>
</evidence>
<evidence type="ECO:0000256" key="8">
    <source>
        <dbReference type="ARBA" id="ARBA00023136"/>
    </source>
</evidence>
<dbReference type="PANTHER" id="PTHR33695:SF1">
    <property type="entry name" value="LIPOPROTEIN SIGNAL PEPTIDASE"/>
    <property type="match status" value="1"/>
</dbReference>
<feature type="active site" evidence="9">
    <location>
        <position position="112"/>
    </location>
</feature>
<dbReference type="GO" id="GO:0004190">
    <property type="term" value="F:aspartic-type endopeptidase activity"/>
    <property type="evidence" value="ECO:0007669"/>
    <property type="project" value="UniProtKB-UniRule"/>
</dbReference>
<reference evidence="13" key="1">
    <citation type="submission" date="2016-10" db="EMBL/GenBank/DDBJ databases">
        <authorList>
            <person name="Varghese N."/>
            <person name="Submissions S."/>
        </authorList>
    </citation>
    <scope>NUCLEOTIDE SEQUENCE [LARGE SCALE GENOMIC DNA]</scope>
    <source>
        <strain evidence="13">DSM 19181</strain>
    </source>
</reference>
<dbReference type="EMBL" id="FNFK01000001">
    <property type="protein sequence ID" value="SDJ60856.1"/>
    <property type="molecule type" value="Genomic_DNA"/>
</dbReference>
<comment type="function">
    <text evidence="9 10">This protein specifically catalyzes the removal of signal peptides from prolipoproteins.</text>
</comment>
<dbReference type="STRING" id="426701.SAMN04488098_100146"/>
<evidence type="ECO:0000256" key="1">
    <source>
        <dbReference type="ARBA" id="ARBA00006139"/>
    </source>
</evidence>
<dbReference type="AlphaFoldDB" id="A0A1G8V410"/>
<feature type="transmembrane region" description="Helical" evidence="9">
    <location>
        <begin position="122"/>
        <end position="144"/>
    </location>
</feature>
<dbReference type="InterPro" id="IPR001872">
    <property type="entry name" value="Peptidase_A8"/>
</dbReference>
<accession>A0A1G8V410</accession>
<dbReference type="PRINTS" id="PR00781">
    <property type="entry name" value="LIPOSIGPTASE"/>
</dbReference>
<dbReference type="NCBIfam" id="TIGR00077">
    <property type="entry name" value="lspA"/>
    <property type="match status" value="1"/>
</dbReference>
<feature type="transmembrane region" description="Helical" evidence="9">
    <location>
        <begin position="84"/>
        <end position="102"/>
    </location>
</feature>
<dbReference type="RefSeq" id="WP_091264015.1">
    <property type="nucleotide sequence ID" value="NZ_FNFK01000001.1"/>
</dbReference>
<dbReference type="HAMAP" id="MF_00161">
    <property type="entry name" value="LspA"/>
    <property type="match status" value="1"/>
</dbReference>
<keyword evidence="4 9" id="KW-0812">Transmembrane</keyword>
<evidence type="ECO:0000256" key="11">
    <source>
        <dbReference type="RuleBase" id="RU004181"/>
    </source>
</evidence>
<organism evidence="12 13">
    <name type="scientific">Alkalibacterium thalassium</name>
    <dbReference type="NCBI Taxonomy" id="426701"/>
    <lineage>
        <taxon>Bacteria</taxon>
        <taxon>Bacillati</taxon>
        <taxon>Bacillota</taxon>
        <taxon>Bacilli</taxon>
        <taxon>Lactobacillales</taxon>
        <taxon>Carnobacteriaceae</taxon>
        <taxon>Alkalibacterium</taxon>
    </lineage>
</organism>
<dbReference type="Proteomes" id="UP000199433">
    <property type="component" value="Unassembled WGS sequence"/>
</dbReference>
<keyword evidence="2 9" id="KW-1003">Cell membrane</keyword>
<comment type="pathway">
    <text evidence="9">Protein modification; lipoprotein biosynthesis (signal peptide cleavage).</text>
</comment>
<keyword evidence="6 9" id="KW-0378">Hydrolase</keyword>
<evidence type="ECO:0000256" key="2">
    <source>
        <dbReference type="ARBA" id="ARBA00022475"/>
    </source>
</evidence>
<keyword evidence="3 9" id="KW-0645">Protease</keyword>
<dbReference type="PANTHER" id="PTHR33695">
    <property type="entry name" value="LIPOPROTEIN SIGNAL PEPTIDASE"/>
    <property type="match status" value="1"/>
</dbReference>
<dbReference type="Pfam" id="PF01252">
    <property type="entry name" value="Peptidase_A8"/>
    <property type="match status" value="1"/>
</dbReference>
<keyword evidence="8 9" id="KW-0472">Membrane</keyword>
<keyword evidence="7 9" id="KW-1133">Transmembrane helix</keyword>